<dbReference type="RefSeq" id="WP_186872437.1">
    <property type="nucleotide sequence ID" value="NZ_JACOOR010000006.1"/>
</dbReference>
<keyword evidence="2" id="KW-1133">Transmembrane helix</keyword>
<dbReference type="AlphaFoldDB" id="A0A923LDM4"/>
<feature type="transmembrane region" description="Helical" evidence="2">
    <location>
        <begin position="70"/>
        <end position="88"/>
    </location>
</feature>
<evidence type="ECO:0000256" key="2">
    <source>
        <dbReference type="SAM" id="Phobius"/>
    </source>
</evidence>
<evidence type="ECO:0000259" key="3">
    <source>
        <dbReference type="Pfam" id="PF00892"/>
    </source>
</evidence>
<comment type="similarity">
    <text evidence="1">Belongs to the EamA transporter family.</text>
</comment>
<dbReference type="EMBL" id="JACOOR010000006">
    <property type="protein sequence ID" value="MBC5660327.1"/>
    <property type="molecule type" value="Genomic_DNA"/>
</dbReference>
<reference evidence="4" key="1">
    <citation type="submission" date="2020-08" db="EMBL/GenBank/DDBJ databases">
        <title>Genome public.</title>
        <authorList>
            <person name="Liu C."/>
            <person name="Sun Q."/>
        </authorList>
    </citation>
    <scope>NUCLEOTIDE SEQUENCE</scope>
    <source>
        <strain evidence="4">NSJ-68</strain>
    </source>
</reference>
<name>A0A923LDM4_9FIRM</name>
<proteinExistence type="inferred from homology"/>
<dbReference type="Pfam" id="PF00892">
    <property type="entry name" value="EamA"/>
    <property type="match status" value="1"/>
</dbReference>
<dbReference type="Gene3D" id="1.10.3730.20">
    <property type="match status" value="1"/>
</dbReference>
<feature type="transmembrane region" description="Helical" evidence="2">
    <location>
        <begin position="95"/>
        <end position="111"/>
    </location>
</feature>
<evidence type="ECO:0000256" key="1">
    <source>
        <dbReference type="ARBA" id="ARBA00007362"/>
    </source>
</evidence>
<gene>
    <name evidence="4" type="ORF">H8S44_11140</name>
</gene>
<dbReference type="InterPro" id="IPR000620">
    <property type="entry name" value="EamA_dom"/>
</dbReference>
<comment type="caution">
    <text evidence="4">The sequence shown here is derived from an EMBL/GenBank/DDBJ whole genome shotgun (WGS) entry which is preliminary data.</text>
</comment>
<keyword evidence="2" id="KW-0812">Transmembrane</keyword>
<dbReference type="Proteomes" id="UP000649345">
    <property type="component" value="Unassembled WGS sequence"/>
</dbReference>
<evidence type="ECO:0000313" key="5">
    <source>
        <dbReference type="Proteomes" id="UP000649345"/>
    </source>
</evidence>
<feature type="transmembrane region" description="Helical" evidence="2">
    <location>
        <begin position="44"/>
        <end position="64"/>
    </location>
</feature>
<sequence length="112" mass="12344">MVNKYMLLLVASVVVASLSQILLKKSAQKTYSSVIREYLNPYVIVGYGMMVLSTLLTVGGYVGLEYKNGAVIESLGFVLVMILSRLVFGEKITKKKLLGNVLILLGIFVFYS</sequence>
<dbReference type="GO" id="GO:0016020">
    <property type="term" value="C:membrane"/>
    <property type="evidence" value="ECO:0007669"/>
    <property type="project" value="InterPro"/>
</dbReference>
<accession>A0A923LDM4</accession>
<keyword evidence="2" id="KW-0472">Membrane</keyword>
<keyword evidence="5" id="KW-1185">Reference proteome</keyword>
<dbReference type="InterPro" id="IPR037185">
    <property type="entry name" value="EmrE-like"/>
</dbReference>
<evidence type="ECO:0000313" key="4">
    <source>
        <dbReference type="EMBL" id="MBC5660327.1"/>
    </source>
</evidence>
<feature type="transmembrane region" description="Helical" evidence="2">
    <location>
        <begin position="6"/>
        <end position="23"/>
    </location>
</feature>
<feature type="domain" description="EamA" evidence="3">
    <location>
        <begin position="34"/>
        <end position="111"/>
    </location>
</feature>
<protein>
    <submittedName>
        <fullName evidence="4">EamA family transporter</fullName>
    </submittedName>
</protein>
<organism evidence="4 5">
    <name type="scientific">Anaerosacchariphilus hominis</name>
    <dbReference type="NCBI Taxonomy" id="2763017"/>
    <lineage>
        <taxon>Bacteria</taxon>
        <taxon>Bacillati</taxon>
        <taxon>Bacillota</taxon>
        <taxon>Clostridia</taxon>
        <taxon>Lachnospirales</taxon>
        <taxon>Lachnospiraceae</taxon>
        <taxon>Anaerosacchariphilus</taxon>
    </lineage>
</organism>
<dbReference type="SUPFAM" id="SSF103481">
    <property type="entry name" value="Multidrug resistance efflux transporter EmrE"/>
    <property type="match status" value="1"/>
</dbReference>